<feature type="domain" description="CMP/dCMP-type deaminase" evidence="3">
    <location>
        <begin position="164"/>
        <end position="291"/>
    </location>
</feature>
<dbReference type="GO" id="GO:0052718">
    <property type="term" value="C:tRNA-specific adenosine-34 deaminase complex"/>
    <property type="evidence" value="ECO:0007669"/>
    <property type="project" value="EnsemblFungi"/>
</dbReference>
<accession>G3ATL8</accession>
<keyword evidence="5" id="KW-1185">Reference proteome</keyword>
<dbReference type="Pfam" id="PF00383">
    <property type="entry name" value="dCMP_cyt_deam_1"/>
    <property type="match status" value="1"/>
</dbReference>
<dbReference type="SUPFAM" id="SSF53927">
    <property type="entry name" value="Cytidine deaminase-like"/>
    <property type="match status" value="1"/>
</dbReference>
<keyword evidence="1" id="KW-0819">tRNA processing</keyword>
<dbReference type="OrthoDB" id="3180714at2759"/>
<gene>
    <name evidence="4" type="ORF">SPAPADRAFT_62883</name>
</gene>
<dbReference type="EMBL" id="GL996504">
    <property type="protein sequence ID" value="EGW30981.1"/>
    <property type="molecule type" value="Genomic_DNA"/>
</dbReference>
<evidence type="ECO:0000256" key="1">
    <source>
        <dbReference type="ARBA" id="ARBA00022694"/>
    </source>
</evidence>
<name>G3ATL8_SPAPN</name>
<evidence type="ECO:0000313" key="4">
    <source>
        <dbReference type="EMBL" id="EGW30981.1"/>
    </source>
</evidence>
<dbReference type="PANTHER" id="PTHR11079">
    <property type="entry name" value="CYTOSINE DEAMINASE FAMILY MEMBER"/>
    <property type="match status" value="1"/>
</dbReference>
<dbReference type="PANTHER" id="PTHR11079:SF156">
    <property type="entry name" value="INACTIVE TRNA-SPECIFIC ADENOSINE DEAMINASE-LIKE PROTEIN 3-RELATED"/>
    <property type="match status" value="1"/>
</dbReference>
<dbReference type="HOGENOM" id="CLU_013817_2_0_1"/>
<dbReference type="PROSITE" id="PS51747">
    <property type="entry name" value="CYT_DCMP_DEAMINASES_2"/>
    <property type="match status" value="1"/>
</dbReference>
<dbReference type="InterPro" id="IPR016193">
    <property type="entry name" value="Cytidine_deaminase-like"/>
</dbReference>
<dbReference type="InParanoid" id="G3ATL8"/>
<protein>
    <recommendedName>
        <fullName evidence="3">CMP/dCMP-type deaminase domain-containing protein</fullName>
    </recommendedName>
</protein>
<evidence type="ECO:0000256" key="2">
    <source>
        <dbReference type="ARBA" id="ARBA00038160"/>
    </source>
</evidence>
<dbReference type="FunCoup" id="G3ATL8">
    <property type="interactions" value="34"/>
</dbReference>
<dbReference type="GO" id="GO:0005634">
    <property type="term" value="C:nucleus"/>
    <property type="evidence" value="ECO:0007669"/>
    <property type="project" value="TreeGrafter"/>
</dbReference>
<dbReference type="GO" id="GO:0005777">
    <property type="term" value="C:peroxisome"/>
    <property type="evidence" value="ECO:0007669"/>
    <property type="project" value="EnsemblFungi"/>
</dbReference>
<dbReference type="Gene3D" id="3.40.140.10">
    <property type="entry name" value="Cytidine Deaminase, domain 2"/>
    <property type="match status" value="1"/>
</dbReference>
<dbReference type="GO" id="GO:0052717">
    <property type="term" value="F:tRNA-specific adenosine-34 deaminase activity"/>
    <property type="evidence" value="ECO:0007669"/>
    <property type="project" value="TreeGrafter"/>
</dbReference>
<evidence type="ECO:0000313" key="5">
    <source>
        <dbReference type="Proteomes" id="UP000000709"/>
    </source>
</evidence>
<dbReference type="GeneID" id="18874509"/>
<dbReference type="Proteomes" id="UP000000709">
    <property type="component" value="Unassembled WGS sequence"/>
</dbReference>
<dbReference type="RefSeq" id="XP_007377014.1">
    <property type="nucleotide sequence ID" value="XM_007376952.1"/>
</dbReference>
<dbReference type="KEGG" id="spaa:SPAPADRAFT_62883"/>
<comment type="similarity">
    <text evidence="2">Belongs to the cytidine and deoxycytidylate deaminase family. ADAT3 subfamily.</text>
</comment>
<dbReference type="GO" id="GO:0002100">
    <property type="term" value="P:tRNA wobble adenosine to inosine editing"/>
    <property type="evidence" value="ECO:0007669"/>
    <property type="project" value="EnsemblFungi"/>
</dbReference>
<dbReference type="InterPro" id="IPR002125">
    <property type="entry name" value="CMP_dCMP_dom"/>
</dbReference>
<organism evidence="5">
    <name type="scientific">Spathaspora passalidarum (strain NRRL Y-27907 / 11-Y1)</name>
    <dbReference type="NCBI Taxonomy" id="619300"/>
    <lineage>
        <taxon>Eukaryota</taxon>
        <taxon>Fungi</taxon>
        <taxon>Dikarya</taxon>
        <taxon>Ascomycota</taxon>
        <taxon>Saccharomycotina</taxon>
        <taxon>Pichiomycetes</taxon>
        <taxon>Debaryomycetaceae</taxon>
        <taxon>Spathaspora</taxon>
    </lineage>
</organism>
<dbReference type="STRING" id="619300.G3ATL8"/>
<dbReference type="eggNOG" id="KOG2771">
    <property type="taxonomic scope" value="Eukaryota"/>
</dbReference>
<evidence type="ECO:0000259" key="3">
    <source>
        <dbReference type="PROSITE" id="PS51747"/>
    </source>
</evidence>
<dbReference type="OMA" id="YWPLVWR"/>
<proteinExistence type="inferred from homology"/>
<sequence>MKTSKNSENEHVNLEQGILYGVLKQIRANEDQISEKPTLVSVWYCDINPKDTQKIVALIRDHLTDPDPVSLTHIKRFMKVNECIRSILCSLEYIDEGKLINLIHEHCPGVEIRSVGLIEVPRYAPQTKDITQAWSSKYWPLAWKGNPNHQFLNTVEFDISREEEIVSTLLDELEQCIKKSKDSSDCSGVSATLIAENINDSIKLKTIHANTGSKTPYDHSVMKAISSIANNELHRRKHSSQEDGEGYLCHNMIVYTTHEPCVMCCMALVHSRIGRLVYLQGTPPTGGLESNYQLGDRDGLNWKFQIWKWIGQNEVHRLESLVGKESKAINY</sequence>
<reference evidence="4 5" key="1">
    <citation type="journal article" date="2011" name="Proc. Natl. Acad. Sci. U.S.A.">
        <title>Comparative genomics of xylose-fermenting fungi for enhanced biofuel production.</title>
        <authorList>
            <person name="Wohlbach D.J."/>
            <person name="Kuo A."/>
            <person name="Sato T.K."/>
            <person name="Potts K.M."/>
            <person name="Salamov A.A."/>
            <person name="LaButti K.M."/>
            <person name="Sun H."/>
            <person name="Clum A."/>
            <person name="Pangilinan J.L."/>
            <person name="Lindquist E.A."/>
            <person name="Lucas S."/>
            <person name="Lapidus A."/>
            <person name="Jin M."/>
            <person name="Gunawan C."/>
            <person name="Balan V."/>
            <person name="Dale B.E."/>
            <person name="Jeffries T.W."/>
            <person name="Zinkel R."/>
            <person name="Barry K.W."/>
            <person name="Grigoriev I.V."/>
            <person name="Gasch A.P."/>
        </authorList>
    </citation>
    <scope>NUCLEOTIDE SEQUENCE [LARGE SCALE GENOMIC DNA]</scope>
    <source>
        <strain evidence="5">NRRL Y-27907 / 11-Y1</strain>
    </source>
</reference>
<dbReference type="AlphaFoldDB" id="G3ATL8"/>